<proteinExistence type="predicted"/>
<keyword evidence="4" id="KW-1185">Reference proteome</keyword>
<organism evidence="3 4">
    <name type="scientific">Halorubellus litoreus</name>
    <dbReference type="NCBI Taxonomy" id="755308"/>
    <lineage>
        <taxon>Archaea</taxon>
        <taxon>Methanobacteriati</taxon>
        <taxon>Methanobacteriota</taxon>
        <taxon>Stenosarchaea group</taxon>
        <taxon>Halobacteria</taxon>
        <taxon>Halobacteriales</taxon>
        <taxon>Halorubellaceae</taxon>
        <taxon>Halorubellus</taxon>
    </lineage>
</organism>
<dbReference type="SUPFAM" id="SSF50998">
    <property type="entry name" value="Quinoprotein alcohol dehydrogenase-like"/>
    <property type="match status" value="2"/>
</dbReference>
<reference evidence="3 4" key="1">
    <citation type="journal article" date="2019" name="Int. J. Syst. Evol. Microbiol.">
        <title>The Global Catalogue of Microorganisms (GCM) 10K type strain sequencing project: providing services to taxonomists for standard genome sequencing and annotation.</title>
        <authorList>
            <consortium name="The Broad Institute Genomics Platform"/>
            <consortium name="The Broad Institute Genome Sequencing Center for Infectious Disease"/>
            <person name="Wu L."/>
            <person name="Ma J."/>
        </authorList>
    </citation>
    <scope>NUCLEOTIDE SEQUENCE [LARGE SCALE GENOMIC DNA]</scope>
    <source>
        <strain evidence="3 4">GX26</strain>
    </source>
</reference>
<dbReference type="PANTHER" id="PTHR34512">
    <property type="entry name" value="CELL SURFACE PROTEIN"/>
    <property type="match status" value="1"/>
</dbReference>
<dbReference type="Proteomes" id="UP001596395">
    <property type="component" value="Unassembled WGS sequence"/>
</dbReference>
<dbReference type="PROSITE" id="PS51318">
    <property type="entry name" value="TAT"/>
    <property type="match status" value="1"/>
</dbReference>
<dbReference type="RefSeq" id="WP_336349410.1">
    <property type="nucleotide sequence ID" value="NZ_JAZAQL010000001.1"/>
</dbReference>
<comment type="caution">
    <text evidence="3">The sequence shown here is derived from an EMBL/GenBank/DDBJ whole genome shotgun (WGS) entry which is preliminary data.</text>
</comment>
<feature type="domain" description="Pyrrolo-quinoline quinone repeat" evidence="2">
    <location>
        <begin position="96"/>
        <end position="283"/>
    </location>
</feature>
<dbReference type="InterPro" id="IPR006311">
    <property type="entry name" value="TAT_signal"/>
</dbReference>
<evidence type="ECO:0000259" key="2">
    <source>
        <dbReference type="Pfam" id="PF13360"/>
    </source>
</evidence>
<dbReference type="InterPro" id="IPR018391">
    <property type="entry name" value="PQQ_b-propeller_rpt"/>
</dbReference>
<dbReference type="Gene3D" id="2.130.10.10">
    <property type="entry name" value="YVTN repeat-like/Quinoprotein amine dehydrogenase"/>
    <property type="match status" value="2"/>
</dbReference>
<feature type="region of interest" description="Disordered" evidence="1">
    <location>
        <begin position="369"/>
        <end position="442"/>
    </location>
</feature>
<evidence type="ECO:0000313" key="3">
    <source>
        <dbReference type="EMBL" id="MFC6952432.1"/>
    </source>
</evidence>
<dbReference type="AlphaFoldDB" id="A0ABD5VAJ9"/>
<evidence type="ECO:0000256" key="1">
    <source>
        <dbReference type="SAM" id="MobiDB-lite"/>
    </source>
</evidence>
<dbReference type="EMBL" id="JBHSXN010000001">
    <property type="protein sequence ID" value="MFC6952432.1"/>
    <property type="molecule type" value="Genomic_DNA"/>
</dbReference>
<dbReference type="PANTHER" id="PTHR34512:SF30">
    <property type="entry name" value="OUTER MEMBRANE PROTEIN ASSEMBLY FACTOR BAMB"/>
    <property type="match status" value="1"/>
</dbReference>
<dbReference type="InterPro" id="IPR011047">
    <property type="entry name" value="Quinoprotein_ADH-like_sf"/>
</dbReference>
<dbReference type="Pfam" id="PF13360">
    <property type="entry name" value="PQQ_2"/>
    <property type="match status" value="1"/>
</dbReference>
<sequence length="473" mass="48163">MSGLTRRRVLATAAGGAVGLSIAGGAVGASTASDEPTPTWRYEVPEGSMATTVLDDRAVVGTDDGTAFAVDVASGTKAWTSDLGSAAVAAASDAATGTVLLGGESGDLRAFDAQSGDARWRRALDGAVSGSIGEDGAFFVTSTSGTLAVVDATSGEVRWQQSARSFDRIGPVVPAVTDDLVLLQNNGGLLAYGRDAGAKRWSASMSTRWTQNVVAVADGSAYVTGHEGQVASVDVRTGEIEWERSVGTRLSGAVADGEHVYFCDFQDGGVFALQAGDGSTAWTGSGEAGTPTLRDGTLYVAGEENETQVVRAYAAETGVVEFALDLGDATSRTWMTRPAVDGDVLALGERNHVGAAFLGYDLSANEREGTTTATTAAGDDEQSDGADGTRSSSVDSSTSTSGSTDDQGTSTSMDGERDATRTSSADDGPTRGFFSNGEDAKSLEESVSTTTLSLLIGLVGTLGTIAQLRGGDD</sequence>
<gene>
    <name evidence="3" type="ORF">ACFQGB_06115</name>
</gene>
<name>A0ABD5VAJ9_9EURY</name>
<evidence type="ECO:0000313" key="4">
    <source>
        <dbReference type="Proteomes" id="UP001596395"/>
    </source>
</evidence>
<accession>A0ABD5VAJ9</accession>
<feature type="compositionally biased region" description="Low complexity" evidence="1">
    <location>
        <begin position="388"/>
        <end position="413"/>
    </location>
</feature>
<dbReference type="SMART" id="SM00564">
    <property type="entry name" value="PQQ"/>
    <property type="match status" value="6"/>
</dbReference>
<protein>
    <submittedName>
        <fullName evidence="3">PQQ-binding-like beta-propeller repeat protein</fullName>
    </submittedName>
</protein>
<dbReference type="InterPro" id="IPR015943">
    <property type="entry name" value="WD40/YVTN_repeat-like_dom_sf"/>
</dbReference>
<dbReference type="InterPro" id="IPR002372">
    <property type="entry name" value="PQQ_rpt_dom"/>
</dbReference>